<dbReference type="InterPro" id="IPR043129">
    <property type="entry name" value="ATPase_NBD"/>
</dbReference>
<dbReference type="EC" id="2.3.1.234" evidence="2"/>
<dbReference type="GO" id="GO:0005829">
    <property type="term" value="C:cytosol"/>
    <property type="evidence" value="ECO:0007669"/>
    <property type="project" value="TreeGrafter"/>
</dbReference>
<proteinExistence type="predicted"/>
<dbReference type="PANTHER" id="PTHR11735:SF11">
    <property type="entry name" value="TRNA THREONYLCARBAMOYLADENOSINE BIOSYNTHESIS PROTEIN TSAB"/>
    <property type="match status" value="1"/>
</dbReference>
<name>A0AAW9QDJ8_9BURK</name>
<reference evidence="2 3" key="1">
    <citation type="submission" date="2024-02" db="EMBL/GenBank/DDBJ databases">
        <title>Genome sequence of Aquincola sp. MAHUQ-54.</title>
        <authorList>
            <person name="Huq M.A."/>
        </authorList>
    </citation>
    <scope>NUCLEOTIDE SEQUENCE [LARGE SCALE GENOMIC DNA]</scope>
    <source>
        <strain evidence="2 3">MAHUQ-54</strain>
    </source>
</reference>
<organism evidence="2 3">
    <name type="scientific">Aquincola agrisoli</name>
    <dbReference type="NCBI Taxonomy" id="3119538"/>
    <lineage>
        <taxon>Bacteria</taxon>
        <taxon>Pseudomonadati</taxon>
        <taxon>Pseudomonadota</taxon>
        <taxon>Betaproteobacteria</taxon>
        <taxon>Burkholderiales</taxon>
        <taxon>Sphaerotilaceae</taxon>
        <taxon>Aquincola</taxon>
    </lineage>
</organism>
<keyword evidence="2" id="KW-0808">Transferase</keyword>
<dbReference type="CDD" id="cd24032">
    <property type="entry name" value="ASKHA_NBD_TsaB"/>
    <property type="match status" value="1"/>
</dbReference>
<dbReference type="Pfam" id="PF00814">
    <property type="entry name" value="TsaD"/>
    <property type="match status" value="1"/>
</dbReference>
<accession>A0AAW9QDJ8</accession>
<dbReference type="EMBL" id="JAZIBG010000028">
    <property type="protein sequence ID" value="MEF7615240.1"/>
    <property type="molecule type" value="Genomic_DNA"/>
</dbReference>
<keyword evidence="3" id="KW-1185">Reference proteome</keyword>
<dbReference type="SUPFAM" id="SSF53067">
    <property type="entry name" value="Actin-like ATPase domain"/>
    <property type="match status" value="2"/>
</dbReference>
<dbReference type="PANTHER" id="PTHR11735">
    <property type="entry name" value="TRNA N6-ADENOSINE THREONYLCARBAMOYLTRANSFERASE"/>
    <property type="match status" value="1"/>
</dbReference>
<dbReference type="InterPro" id="IPR022496">
    <property type="entry name" value="T6A_TsaB"/>
</dbReference>
<dbReference type="GO" id="GO:0002949">
    <property type="term" value="P:tRNA threonylcarbamoyladenosine modification"/>
    <property type="evidence" value="ECO:0007669"/>
    <property type="project" value="InterPro"/>
</dbReference>
<feature type="domain" description="Gcp-like" evidence="1">
    <location>
        <begin position="54"/>
        <end position="170"/>
    </location>
</feature>
<keyword evidence="2" id="KW-0012">Acyltransferase</keyword>
<dbReference type="AlphaFoldDB" id="A0AAW9QDJ8"/>
<protein>
    <submittedName>
        <fullName evidence="2">tRNA (Adenosine(37)-N6)-threonylcarbamoyltransferase complex dimerization subunit type 1 TsaB</fullName>
        <ecNumber evidence="2">2.3.1.234</ecNumber>
    </submittedName>
</protein>
<dbReference type="RefSeq" id="WP_332290408.1">
    <property type="nucleotide sequence ID" value="NZ_JAZIBG010000028.1"/>
</dbReference>
<evidence type="ECO:0000313" key="3">
    <source>
        <dbReference type="Proteomes" id="UP001336250"/>
    </source>
</evidence>
<dbReference type="GO" id="GO:0061711">
    <property type="term" value="F:tRNA N(6)-L-threonylcarbamoyladenine synthase activity"/>
    <property type="evidence" value="ECO:0007669"/>
    <property type="project" value="UniProtKB-EC"/>
</dbReference>
<dbReference type="InterPro" id="IPR000905">
    <property type="entry name" value="Gcp-like_dom"/>
</dbReference>
<comment type="caution">
    <text evidence="2">The sequence shown here is derived from an EMBL/GenBank/DDBJ whole genome shotgun (WGS) entry which is preliminary data.</text>
</comment>
<dbReference type="Proteomes" id="UP001336250">
    <property type="component" value="Unassembled WGS sequence"/>
</dbReference>
<sequence>MSSSPITACTTHAEAAAASPALLAIDTSTERLAVAVQAAGREAGVSEPGGALASARLLPVVQMLLAKLGTRLSALDAIAFGQGPGAFTGLRTACAVVQGLALGAGKPVLPVDSLALVAEDARAQLGDAAGTVSVAMDARMDEIYAATYRWTGSRWQVLAAPALWAADALAARWQAEPPACVAGSALAAFGERLPTGAARRVMHEHDRAAALRRLAEQAWHAGLAIDPALALPLYVRDKVALTTAERAAKVLP</sequence>
<evidence type="ECO:0000313" key="2">
    <source>
        <dbReference type="EMBL" id="MEF7615240.1"/>
    </source>
</evidence>
<gene>
    <name evidence="2" type="primary">tsaB</name>
    <name evidence="2" type="ORF">V4F39_15060</name>
</gene>
<dbReference type="Gene3D" id="3.30.420.40">
    <property type="match status" value="2"/>
</dbReference>
<dbReference type="NCBIfam" id="TIGR03725">
    <property type="entry name" value="T6A_YeaZ"/>
    <property type="match status" value="1"/>
</dbReference>
<evidence type="ECO:0000259" key="1">
    <source>
        <dbReference type="Pfam" id="PF00814"/>
    </source>
</evidence>